<accession>A0A9D1K4W2</accession>
<dbReference type="PROSITE" id="PS51186">
    <property type="entry name" value="GNAT"/>
    <property type="match status" value="1"/>
</dbReference>
<protein>
    <submittedName>
        <fullName evidence="2">GNAT family N-acetyltransferase</fullName>
    </submittedName>
</protein>
<dbReference type="InterPro" id="IPR016181">
    <property type="entry name" value="Acyl_CoA_acyltransferase"/>
</dbReference>
<evidence type="ECO:0000313" key="3">
    <source>
        <dbReference type="Proteomes" id="UP000824140"/>
    </source>
</evidence>
<reference evidence="2" key="2">
    <citation type="journal article" date="2021" name="PeerJ">
        <title>Extensive microbial diversity within the chicken gut microbiome revealed by metagenomics and culture.</title>
        <authorList>
            <person name="Gilroy R."/>
            <person name="Ravi A."/>
            <person name="Getino M."/>
            <person name="Pursley I."/>
            <person name="Horton D.L."/>
            <person name="Alikhan N.F."/>
            <person name="Baker D."/>
            <person name="Gharbi K."/>
            <person name="Hall N."/>
            <person name="Watson M."/>
            <person name="Adriaenssens E.M."/>
            <person name="Foster-Nyarko E."/>
            <person name="Jarju S."/>
            <person name="Secka A."/>
            <person name="Antonio M."/>
            <person name="Oren A."/>
            <person name="Chaudhuri R.R."/>
            <person name="La Ragione R."/>
            <person name="Hildebrand F."/>
            <person name="Pallen M.J."/>
        </authorList>
    </citation>
    <scope>NUCLEOTIDE SEQUENCE</scope>
    <source>
        <strain evidence="2">13766</strain>
    </source>
</reference>
<comment type="caution">
    <text evidence="2">The sequence shown here is derived from an EMBL/GenBank/DDBJ whole genome shotgun (WGS) entry which is preliminary data.</text>
</comment>
<dbReference type="AlphaFoldDB" id="A0A9D1K4W2"/>
<dbReference type="InterPro" id="IPR000182">
    <property type="entry name" value="GNAT_dom"/>
</dbReference>
<dbReference type="Gene3D" id="3.40.630.30">
    <property type="match status" value="1"/>
</dbReference>
<gene>
    <name evidence="2" type="ORF">IAA84_01600</name>
</gene>
<reference evidence="2" key="1">
    <citation type="submission" date="2020-10" db="EMBL/GenBank/DDBJ databases">
        <authorList>
            <person name="Gilroy R."/>
        </authorList>
    </citation>
    <scope>NUCLEOTIDE SEQUENCE</scope>
    <source>
        <strain evidence="2">13766</strain>
    </source>
</reference>
<sequence>MEPRNIPDYNLFMMCCAPRREAFAPLPAGFYFDLCRREELEIWKRFPFDTEEEARQGEAYMARFFANVYAAQEEEFFSRCLFVRAENGAPVGTAFLWRAYGRVNTLQWVKVRKEYEGQGIGRALLTHLLMPLAPEEYPVYLHTQPSSYRAIKLYTDFGFSLLTGGRVGQRENQLAQSLPILREVMPPAAYGRLTFATAPEELLSAAASREISEF</sequence>
<evidence type="ECO:0000313" key="2">
    <source>
        <dbReference type="EMBL" id="HIS91691.1"/>
    </source>
</evidence>
<dbReference type="GO" id="GO:0016747">
    <property type="term" value="F:acyltransferase activity, transferring groups other than amino-acyl groups"/>
    <property type="evidence" value="ECO:0007669"/>
    <property type="project" value="InterPro"/>
</dbReference>
<dbReference type="EMBL" id="DVJN01000030">
    <property type="protein sequence ID" value="HIS91691.1"/>
    <property type="molecule type" value="Genomic_DNA"/>
</dbReference>
<name>A0A9D1K4W2_9FIRM</name>
<dbReference type="SUPFAM" id="SSF55729">
    <property type="entry name" value="Acyl-CoA N-acyltransferases (Nat)"/>
    <property type="match status" value="1"/>
</dbReference>
<dbReference type="Proteomes" id="UP000824140">
    <property type="component" value="Unassembled WGS sequence"/>
</dbReference>
<dbReference type="Pfam" id="PF00583">
    <property type="entry name" value="Acetyltransf_1"/>
    <property type="match status" value="1"/>
</dbReference>
<proteinExistence type="predicted"/>
<evidence type="ECO:0000259" key="1">
    <source>
        <dbReference type="PROSITE" id="PS51186"/>
    </source>
</evidence>
<feature type="domain" description="N-acetyltransferase" evidence="1">
    <location>
        <begin position="40"/>
        <end position="179"/>
    </location>
</feature>
<dbReference type="CDD" id="cd04301">
    <property type="entry name" value="NAT_SF"/>
    <property type="match status" value="1"/>
</dbReference>
<organism evidence="2 3">
    <name type="scientific">Candidatus Alectryocaccomicrobium excrementavium</name>
    <dbReference type="NCBI Taxonomy" id="2840668"/>
    <lineage>
        <taxon>Bacteria</taxon>
        <taxon>Bacillati</taxon>
        <taxon>Bacillota</taxon>
        <taxon>Clostridia</taxon>
        <taxon>Candidatus Alectryocaccomicrobium</taxon>
    </lineage>
</organism>